<name>A0A383WBS1_TETOB</name>
<feature type="compositionally biased region" description="Low complexity" evidence="1">
    <location>
        <begin position="499"/>
        <end position="514"/>
    </location>
</feature>
<feature type="compositionally biased region" description="Polar residues" evidence="1">
    <location>
        <begin position="443"/>
        <end position="455"/>
    </location>
</feature>
<keyword evidence="2" id="KW-1133">Transmembrane helix</keyword>
<reference evidence="3 4" key="1">
    <citation type="submission" date="2016-10" db="EMBL/GenBank/DDBJ databases">
        <authorList>
            <person name="Cai Z."/>
        </authorList>
    </citation>
    <scope>NUCLEOTIDE SEQUENCE [LARGE SCALE GENOMIC DNA]</scope>
</reference>
<feature type="transmembrane region" description="Helical" evidence="2">
    <location>
        <begin position="15"/>
        <end position="35"/>
    </location>
</feature>
<evidence type="ECO:0000313" key="4">
    <source>
        <dbReference type="Proteomes" id="UP000256970"/>
    </source>
</evidence>
<feature type="compositionally biased region" description="Low complexity" evidence="1">
    <location>
        <begin position="672"/>
        <end position="686"/>
    </location>
</feature>
<keyword evidence="4" id="KW-1185">Reference proteome</keyword>
<dbReference type="EMBL" id="FNXT01001207">
    <property type="protein sequence ID" value="SZX74156.1"/>
    <property type="molecule type" value="Genomic_DNA"/>
</dbReference>
<organism evidence="3 4">
    <name type="scientific">Tetradesmus obliquus</name>
    <name type="common">Green alga</name>
    <name type="synonym">Acutodesmus obliquus</name>
    <dbReference type="NCBI Taxonomy" id="3088"/>
    <lineage>
        <taxon>Eukaryota</taxon>
        <taxon>Viridiplantae</taxon>
        <taxon>Chlorophyta</taxon>
        <taxon>core chlorophytes</taxon>
        <taxon>Chlorophyceae</taxon>
        <taxon>CS clade</taxon>
        <taxon>Sphaeropleales</taxon>
        <taxon>Scenedesmaceae</taxon>
        <taxon>Tetradesmus</taxon>
    </lineage>
</organism>
<feature type="compositionally biased region" description="Low complexity" evidence="1">
    <location>
        <begin position="324"/>
        <end position="341"/>
    </location>
</feature>
<gene>
    <name evidence="3" type="ORF">BQ4739_LOCUS14403</name>
</gene>
<feature type="region of interest" description="Disordered" evidence="1">
    <location>
        <begin position="309"/>
        <end position="341"/>
    </location>
</feature>
<keyword evidence="2" id="KW-0472">Membrane</keyword>
<feature type="region of interest" description="Disordered" evidence="1">
    <location>
        <begin position="721"/>
        <end position="895"/>
    </location>
</feature>
<keyword evidence="2" id="KW-0812">Transmembrane</keyword>
<feature type="compositionally biased region" description="Low complexity" evidence="1">
    <location>
        <begin position="802"/>
        <end position="820"/>
    </location>
</feature>
<feature type="compositionally biased region" description="Low complexity" evidence="1">
    <location>
        <begin position="842"/>
        <end position="872"/>
    </location>
</feature>
<feature type="compositionally biased region" description="Polar residues" evidence="1">
    <location>
        <begin position="746"/>
        <end position="776"/>
    </location>
</feature>
<proteinExistence type="predicted"/>
<feature type="compositionally biased region" description="Low complexity" evidence="1">
    <location>
        <begin position="146"/>
        <end position="168"/>
    </location>
</feature>
<feature type="region of interest" description="Disordered" evidence="1">
    <location>
        <begin position="661"/>
        <end position="686"/>
    </location>
</feature>
<feature type="compositionally biased region" description="Polar residues" evidence="1">
    <location>
        <begin position="232"/>
        <end position="245"/>
    </location>
</feature>
<accession>A0A383WBS1</accession>
<evidence type="ECO:0000256" key="2">
    <source>
        <dbReference type="SAM" id="Phobius"/>
    </source>
</evidence>
<feature type="region of interest" description="Disordered" evidence="1">
    <location>
        <begin position="433"/>
        <end position="458"/>
    </location>
</feature>
<dbReference type="Proteomes" id="UP000256970">
    <property type="component" value="Unassembled WGS sequence"/>
</dbReference>
<feature type="transmembrane region" description="Helical" evidence="2">
    <location>
        <begin position="352"/>
        <end position="376"/>
    </location>
</feature>
<feature type="region of interest" description="Disordered" evidence="1">
    <location>
        <begin position="490"/>
        <end position="514"/>
    </location>
</feature>
<feature type="compositionally biased region" description="Low complexity" evidence="1">
    <location>
        <begin position="181"/>
        <end position="193"/>
    </location>
</feature>
<sequence>MGPSLMPAQLTKQRIAALNGSLVFGSLGGLLVPVVGNFSLQRTMNWTWDAKLQCFTTTIEVEGTLVMTRVVTLNSSSSGQEVTDTLSPSVNGSLTLRSKSYIGPGFSGRYNWSGDLVMVPNPFAVWNLSPAAVFEAAHAAPPPPANAVGPSPRPAVQAAEQRAAAHAAGSSNDFHNAQERSGSSGSRSKSGCGNNAGSSSEASCTARLPVAAGGGTATHLPGSRSSSSSSRALLQTSRGSNTSSSHLPVVGQVVVREFGAHINISSNSDIFAPSTADDHTIVVSGAYQPGLGVSEACWGTVSCPVVHTPQQGAPESNDLVDSQPGAAGSTNSNNNSTPPAAAAAIPPAVVEWIQIAGGLGGGLLAAALVGWLIIVFMKRAQQDEDEEQQRKERQQQQAADEAADEEAWQQLGQQQQVQAGAAVDEVSKLPAGAAGNEKLLPSGRSTKSGQSSRSLNGAAEAAARAALALTQQQQQQQQQADAVQWLPGAAARVSVDDSPQQQQQQQQQPAAAAVQAGKLSDRLYKPFTGLRRLPAEAAAAAAVQAGNRPAVVSAQWALAGSAAGGFAQQQPAARGGWDMPAPADGRQSMSTAVALHGAAAGSSAEGAYAAAGRQQQQQRQGLLGWLGRLLFGEQHQTAAAAAAAASPAGRPVKADYLHASANRSRQPRPGHASAAVHSRSSSGPSSLGYTAVMPYDDEAEAAAGAAAAAAAAATRPAAAGSSVAAGGGWVGSAASGRQSLRRRIRLSTSENSLMRLQSSNSRQQQAPGRPHSSSPVGGSEGAADLPSPRRTGRWFDNNTDPAAAVGDAAGASAAAAEANGNSLGIGNNSAVRADTPEASGLQQRQQQQQNRRSNAAGSASGRAPGAGARIAGVPGDGSSRAGQQPQLRHRAELQE</sequence>
<protein>
    <submittedName>
        <fullName evidence="3">Uncharacterized protein</fullName>
    </submittedName>
</protein>
<feature type="region of interest" description="Disordered" evidence="1">
    <location>
        <begin position="215"/>
        <end position="245"/>
    </location>
</feature>
<evidence type="ECO:0000313" key="3">
    <source>
        <dbReference type="EMBL" id="SZX74156.1"/>
    </source>
</evidence>
<feature type="compositionally biased region" description="Polar residues" evidence="1">
    <location>
        <begin position="821"/>
        <end position="830"/>
    </location>
</feature>
<feature type="region of interest" description="Disordered" evidence="1">
    <location>
        <begin position="385"/>
        <end position="416"/>
    </location>
</feature>
<feature type="region of interest" description="Disordered" evidence="1">
    <location>
        <begin position="140"/>
        <end position="200"/>
    </location>
</feature>
<evidence type="ECO:0000256" key="1">
    <source>
        <dbReference type="SAM" id="MobiDB-lite"/>
    </source>
</evidence>
<dbReference type="AlphaFoldDB" id="A0A383WBS1"/>